<name>A0ABQ8H8Y8_9ROSI</name>
<feature type="transmembrane region" description="Helical" evidence="8">
    <location>
        <begin position="7"/>
        <end position="27"/>
    </location>
</feature>
<dbReference type="Proteomes" id="UP000827721">
    <property type="component" value="Unassembled WGS sequence"/>
</dbReference>
<dbReference type="EMBL" id="JAFEMO010000013">
    <property type="protein sequence ID" value="KAH7550361.1"/>
    <property type="molecule type" value="Genomic_DNA"/>
</dbReference>
<evidence type="ECO:0000256" key="2">
    <source>
        <dbReference type="ARBA" id="ARBA00005179"/>
    </source>
</evidence>
<dbReference type="PANTHER" id="PTHR24286">
    <property type="entry name" value="CYTOCHROME P450 26"/>
    <property type="match status" value="1"/>
</dbReference>
<keyword evidence="10" id="KW-1185">Reference proteome</keyword>
<evidence type="ECO:0000256" key="6">
    <source>
        <dbReference type="ARBA" id="ARBA00022989"/>
    </source>
</evidence>
<dbReference type="PROSITE" id="PS00086">
    <property type="entry name" value="CYTOCHROME_P450"/>
    <property type="match status" value="1"/>
</dbReference>
<accession>A0ABQ8H8Y8</accession>
<keyword evidence="6 8" id="KW-1133">Transmembrane helix</keyword>
<protein>
    <submittedName>
        <fullName evidence="9">Uncharacterized protein</fullName>
    </submittedName>
</protein>
<keyword evidence="4 8" id="KW-0812">Transmembrane</keyword>
<gene>
    <name evidence="9" type="ORF">JRO89_XS13G0177900</name>
</gene>
<evidence type="ECO:0000256" key="1">
    <source>
        <dbReference type="ARBA" id="ARBA00004167"/>
    </source>
</evidence>
<feature type="transmembrane region" description="Helical" evidence="8">
    <location>
        <begin position="47"/>
        <end position="67"/>
    </location>
</feature>
<evidence type="ECO:0000313" key="10">
    <source>
        <dbReference type="Proteomes" id="UP000827721"/>
    </source>
</evidence>
<dbReference type="Gene3D" id="1.10.630.10">
    <property type="entry name" value="Cytochrome P450"/>
    <property type="match status" value="1"/>
</dbReference>
<dbReference type="InterPro" id="IPR036396">
    <property type="entry name" value="Cyt_P450_sf"/>
</dbReference>
<evidence type="ECO:0000256" key="3">
    <source>
        <dbReference type="ARBA" id="ARBA00010617"/>
    </source>
</evidence>
<dbReference type="SUPFAM" id="SSF48264">
    <property type="entry name" value="Cytochrome P450"/>
    <property type="match status" value="1"/>
</dbReference>
<keyword evidence="8" id="KW-0472">Membrane</keyword>
<proteinExistence type="inferred from homology"/>
<evidence type="ECO:0000313" key="9">
    <source>
        <dbReference type="EMBL" id="KAH7550361.1"/>
    </source>
</evidence>
<comment type="caution">
    <text evidence="9">The sequence shown here is derived from an EMBL/GenBank/DDBJ whole genome shotgun (WGS) entry which is preliminary data.</text>
</comment>
<comment type="similarity">
    <text evidence="3">Belongs to the cytochrome P450 family.</text>
</comment>
<evidence type="ECO:0000256" key="4">
    <source>
        <dbReference type="ARBA" id="ARBA00022692"/>
    </source>
</evidence>
<organism evidence="9 10">
    <name type="scientific">Xanthoceras sorbifolium</name>
    <dbReference type="NCBI Taxonomy" id="99658"/>
    <lineage>
        <taxon>Eukaryota</taxon>
        <taxon>Viridiplantae</taxon>
        <taxon>Streptophyta</taxon>
        <taxon>Embryophyta</taxon>
        <taxon>Tracheophyta</taxon>
        <taxon>Spermatophyta</taxon>
        <taxon>Magnoliopsida</taxon>
        <taxon>eudicotyledons</taxon>
        <taxon>Gunneridae</taxon>
        <taxon>Pentapetalae</taxon>
        <taxon>rosids</taxon>
        <taxon>malvids</taxon>
        <taxon>Sapindales</taxon>
        <taxon>Sapindaceae</taxon>
        <taxon>Xanthoceroideae</taxon>
        <taxon>Xanthoceras</taxon>
    </lineage>
</organism>
<sequence length="178" mass="20928">METSMDRVWLAWLLVVLPIVGWVLWWWNELWYAIPLKFRYFGTRTRLPPGHMGFPFLAEMITFLWYFKVLRRPDEFISSKRRKNSQEENMVTRKNAEGEFITSEDVSQMKYTNKVVEETIRMANIAAVVFRLATREVEYKAKPGTYQVFGGGSRICAGNMLARLQIVLLLHHLSVGYK</sequence>
<comment type="pathway">
    <text evidence="2">Secondary metabolite biosynthesis.</text>
</comment>
<reference evidence="9 10" key="1">
    <citation type="submission" date="2021-02" db="EMBL/GenBank/DDBJ databases">
        <title>Plant Genome Project.</title>
        <authorList>
            <person name="Zhang R.-G."/>
        </authorList>
    </citation>
    <scope>NUCLEOTIDE SEQUENCE [LARGE SCALE GENOMIC DNA]</scope>
    <source>
        <tissue evidence="9">Leaves</tissue>
    </source>
</reference>
<comment type="subcellular location">
    <subcellularLocation>
        <location evidence="1">Membrane</location>
        <topology evidence="1">Single-pass membrane protein</topology>
    </subcellularLocation>
</comment>
<keyword evidence="7" id="KW-0408">Iron</keyword>
<evidence type="ECO:0000256" key="7">
    <source>
        <dbReference type="ARBA" id="ARBA00023004"/>
    </source>
</evidence>
<evidence type="ECO:0000256" key="5">
    <source>
        <dbReference type="ARBA" id="ARBA00022723"/>
    </source>
</evidence>
<dbReference type="InterPro" id="IPR017972">
    <property type="entry name" value="Cyt_P450_CS"/>
</dbReference>
<evidence type="ECO:0000256" key="8">
    <source>
        <dbReference type="SAM" id="Phobius"/>
    </source>
</evidence>
<keyword evidence="5" id="KW-0479">Metal-binding</keyword>
<dbReference type="PANTHER" id="PTHR24286:SF12">
    <property type="entry name" value="CYTOCHROME P450 FAMILY PROTEIN, EXPRESSED"/>
    <property type="match status" value="1"/>
</dbReference>